<organism evidence="1 2">
    <name type="scientific">Chryseobacterium salviniae</name>
    <dbReference type="NCBI Taxonomy" id="3101750"/>
    <lineage>
        <taxon>Bacteria</taxon>
        <taxon>Pseudomonadati</taxon>
        <taxon>Bacteroidota</taxon>
        <taxon>Flavobacteriia</taxon>
        <taxon>Flavobacteriales</taxon>
        <taxon>Weeksellaceae</taxon>
        <taxon>Chryseobacterium group</taxon>
        <taxon>Chryseobacterium</taxon>
    </lineage>
</organism>
<evidence type="ECO:0000313" key="1">
    <source>
        <dbReference type="EMBL" id="MEC3875962.1"/>
    </source>
</evidence>
<protein>
    <submittedName>
        <fullName evidence="1">Uncharacterized protein</fullName>
    </submittedName>
</protein>
<keyword evidence="2" id="KW-1185">Reference proteome</keyword>
<accession>A0ABU6HVJ6</accession>
<sequence length="153" mass="17728">MTAKQQLKDLFADRDPVQVAIEINGFTGFRTTVIEEMTEQEAIKLLSIHAPKPKTVEEQNNELRNDLIRNGWISKILKIAEETKIKEPGSFHKFNDWMYKSSVFKKHLNAHTIEELQKVHQQLHAVKTNNARSAKKPLTKAWWDKGVNNIKLN</sequence>
<evidence type="ECO:0000313" key="2">
    <source>
        <dbReference type="Proteomes" id="UP001348397"/>
    </source>
</evidence>
<gene>
    <name evidence="1" type="ORF">SOP96_09585</name>
</gene>
<comment type="caution">
    <text evidence="1">The sequence shown here is derived from an EMBL/GenBank/DDBJ whole genome shotgun (WGS) entry which is preliminary data.</text>
</comment>
<reference evidence="1 2" key="1">
    <citation type="submission" date="2024-01" db="EMBL/GenBank/DDBJ databases">
        <title>Chryseobacterium sp. T9W2-O.</title>
        <authorList>
            <person name="Maltman C."/>
        </authorList>
    </citation>
    <scope>NUCLEOTIDE SEQUENCE [LARGE SCALE GENOMIC DNA]</scope>
    <source>
        <strain evidence="1 2">T9W2-O</strain>
    </source>
</reference>
<dbReference type="Proteomes" id="UP001348397">
    <property type="component" value="Unassembled WGS sequence"/>
</dbReference>
<name>A0ABU6HVJ6_9FLAO</name>
<proteinExistence type="predicted"/>
<dbReference type="EMBL" id="JAYLAA010000037">
    <property type="protein sequence ID" value="MEC3875962.1"/>
    <property type="molecule type" value="Genomic_DNA"/>
</dbReference>
<dbReference type="RefSeq" id="WP_326320762.1">
    <property type="nucleotide sequence ID" value="NZ_JAYLAA010000037.1"/>
</dbReference>